<dbReference type="RefSeq" id="WP_013597506.1">
    <property type="nucleotide sequence ID" value="NC_015144.1"/>
</dbReference>
<keyword evidence="2" id="KW-1185">Reference proteome</keyword>
<dbReference type="STRING" id="865938.Weevi_0395"/>
<proteinExistence type="predicted"/>
<evidence type="ECO:0000313" key="1">
    <source>
        <dbReference type="EMBL" id="ADX67114.1"/>
    </source>
</evidence>
<dbReference type="eggNOG" id="ENOG502Z7PX">
    <property type="taxonomic scope" value="Bacteria"/>
</dbReference>
<evidence type="ECO:0008006" key="3">
    <source>
        <dbReference type="Google" id="ProtNLM"/>
    </source>
</evidence>
<dbReference type="Proteomes" id="UP000008641">
    <property type="component" value="Chromosome"/>
</dbReference>
<dbReference type="OrthoDB" id="1111178at2"/>
<name>F0NYJ4_WEEVC</name>
<protein>
    <recommendedName>
        <fullName evidence="3">Lipoprotein</fullName>
    </recommendedName>
</protein>
<dbReference type="EMBL" id="CP002455">
    <property type="protein sequence ID" value="ADX67114.1"/>
    <property type="molecule type" value="Genomic_DNA"/>
</dbReference>
<sequence length="457" mass="50801">MKLRNILLGTTLLGGIVLQSCRDDFDYDPISTGISFNRDTLSVDTVFNHRKSETYVLKIYNNDKDNKVIPKIYLNKGNNSYFQINVDGRAGKDFENVAIRGRDSIFVFVEIHAKDAPNNPLYDDELVVETTSEKKQVKLLSWIENANFLQDQTIGSTSWDANTSQVISGNVVVQQSLNISAGSKVYFEKDAKLTINDDAQFTVEGNVNNYVKFRSARHDSRYDSLPNQWNKIELKPRSTSIINYAKIIGGQIGLEVNQANLDIRNSYIVNHQNFGILANNAEILGVNLLLNNANSAALALTNGGKYAFYHSTFANYFSMIGTAGPAYSLYLSNTDLDEQQSNPLTQAIFANSIFYSDRSANAIAFHKNNSVAFNYLFDTNLLKNLDTSTLDMTSTPGFSASIIGDPLFINPFYTGNNLRLKEDSPAIGKGKSSYATQYPLDIYGMNRTVSPNLGAIQ</sequence>
<dbReference type="PROSITE" id="PS51257">
    <property type="entry name" value="PROKAR_LIPOPROTEIN"/>
    <property type="match status" value="1"/>
</dbReference>
<organism evidence="1 2">
    <name type="scientific">Weeksella virosa (strain ATCC 43766 / DSM 16922 / JCM 21250 / CCUG 30538 / CDC 9751 / IAM 14551 / NBRC 16016 / NCTC 11634 / CL345/78)</name>
    <dbReference type="NCBI Taxonomy" id="865938"/>
    <lineage>
        <taxon>Bacteria</taxon>
        <taxon>Pseudomonadati</taxon>
        <taxon>Bacteroidota</taxon>
        <taxon>Flavobacteriia</taxon>
        <taxon>Flavobacteriales</taxon>
        <taxon>Weeksellaceae</taxon>
        <taxon>Weeksella</taxon>
    </lineage>
</organism>
<dbReference type="AlphaFoldDB" id="F0NYJ4"/>
<dbReference type="KEGG" id="wvi:Weevi_0395"/>
<reference evidence="2" key="2">
    <citation type="journal article" date="2011" name="Stand. Genomic Sci.">
        <title>Complete genome sequence of Weeksella virosa type strain (9751T).</title>
        <authorList>
            <person name="Lang E."/>
            <person name="Teshima H."/>
            <person name="Lucas S."/>
            <person name="Lapidus A."/>
            <person name="Hammon N."/>
            <person name="Deshpande S."/>
            <person name="Nolan M."/>
            <person name="Cheng J."/>
            <person name="Pitluck S."/>
            <person name="Liolios K."/>
            <person name="Pagani I."/>
            <person name="Mikhailova N."/>
            <person name="Ivanova N."/>
            <person name="Mavromatis K."/>
            <person name="Pati A."/>
            <person name="Tapia R."/>
            <person name="Han C."/>
            <person name="Goodwin L."/>
            <person name="Chen A."/>
            <person name="Palaniappan K."/>
            <person name="Land M."/>
            <person name="Hauser L."/>
            <person name="Chang Y."/>
            <person name="Jeffries C."/>
            <person name="Brambilla E."/>
            <person name="Kopitz M."/>
            <person name="Rohde M."/>
            <person name="Goker M."/>
            <person name="Tindall B."/>
            <person name="Detter J."/>
            <person name="Woyke T."/>
            <person name="Bristow J."/>
            <person name="Eisen J."/>
            <person name="Markowitz V."/>
            <person name="Hugenholtz P."/>
            <person name="Klenk H."/>
            <person name="Kyrpides N."/>
        </authorList>
    </citation>
    <scope>NUCLEOTIDE SEQUENCE [LARGE SCALE GENOMIC DNA]</scope>
    <source>
        <strain evidence="2">ATCC 43766 / DSM 16922 / JCM 21250 / NBRC 16016 / NCTC 11634 / CL345/78</strain>
    </source>
</reference>
<accession>F0NYJ4</accession>
<gene>
    <name evidence="1" type="ordered locus">Weevi_0395</name>
</gene>
<dbReference type="HOGENOM" id="CLU_040643_0_0_10"/>
<evidence type="ECO:0000313" key="2">
    <source>
        <dbReference type="Proteomes" id="UP000008641"/>
    </source>
</evidence>
<reference evidence="1 2" key="1">
    <citation type="journal article" date="2011" name="Stand. Genomic Sci.">
        <title>Complete genome sequence of Weeksella virosa type strain (9751).</title>
        <authorList>
            <person name="Lang E."/>
            <person name="Teshima H."/>
            <person name="Lucas S."/>
            <person name="Lapidus A."/>
            <person name="Hammon N."/>
            <person name="Deshpande S."/>
            <person name="Nolan M."/>
            <person name="Cheng J.F."/>
            <person name="Pitluck S."/>
            <person name="Liolios K."/>
            <person name="Pagani I."/>
            <person name="Mikhailova N."/>
            <person name="Ivanova N."/>
            <person name="Mavromatis K."/>
            <person name="Pati A."/>
            <person name="Tapia R."/>
            <person name="Han C."/>
            <person name="Goodwin L."/>
            <person name="Chen A."/>
            <person name="Palaniappan K."/>
            <person name="Land M."/>
            <person name="Hauser L."/>
            <person name="Chang Y.J."/>
            <person name="Jeffries C.D."/>
            <person name="Brambilla E.M."/>
            <person name="Kopitz M."/>
            <person name="Rohde M."/>
            <person name="Goker M."/>
            <person name="Tindall B.J."/>
            <person name="Detter J.C."/>
            <person name="Woyke T."/>
            <person name="Bristow J."/>
            <person name="Eisen J.A."/>
            <person name="Markowitz V."/>
            <person name="Hugenholtz P."/>
            <person name="Klenk H.P."/>
            <person name="Kyrpides N.C."/>
        </authorList>
    </citation>
    <scope>NUCLEOTIDE SEQUENCE [LARGE SCALE GENOMIC DNA]</scope>
    <source>
        <strain evidence="2">ATCC 43766 / DSM 16922 / JCM 21250 / NBRC 16016 / NCTC 11634 / CL345/78</strain>
    </source>
</reference>